<comment type="caution">
    <text evidence="2">The sequence shown here is derived from an EMBL/GenBank/DDBJ whole genome shotgun (WGS) entry which is preliminary data.</text>
</comment>
<keyword evidence="1" id="KW-1133">Transmembrane helix</keyword>
<keyword evidence="1" id="KW-0812">Transmembrane</keyword>
<accession>A0A7C4D2Z8</accession>
<dbReference type="EMBL" id="DTCA01000046">
    <property type="protein sequence ID" value="HGM07024.1"/>
    <property type="molecule type" value="Genomic_DNA"/>
</dbReference>
<evidence type="ECO:0000313" key="2">
    <source>
        <dbReference type="EMBL" id="HGM07024.1"/>
    </source>
</evidence>
<feature type="transmembrane region" description="Helical" evidence="1">
    <location>
        <begin position="6"/>
        <end position="30"/>
    </location>
</feature>
<reference evidence="2" key="1">
    <citation type="journal article" date="2020" name="mSystems">
        <title>Genome- and Community-Level Interaction Insights into Carbon Utilization and Element Cycling Functions of Hydrothermarchaeota in Hydrothermal Sediment.</title>
        <authorList>
            <person name="Zhou Z."/>
            <person name="Liu Y."/>
            <person name="Xu W."/>
            <person name="Pan J."/>
            <person name="Luo Z.H."/>
            <person name="Li M."/>
        </authorList>
    </citation>
    <scope>NUCLEOTIDE SEQUENCE [LARGE SCALE GENOMIC DNA]</scope>
    <source>
        <strain evidence="2">SpSt-658</strain>
    </source>
</reference>
<evidence type="ECO:0000256" key="1">
    <source>
        <dbReference type="SAM" id="Phobius"/>
    </source>
</evidence>
<gene>
    <name evidence="2" type="ORF">ENU31_01250</name>
</gene>
<keyword evidence="1" id="KW-0472">Membrane</keyword>
<sequence>MSIRMISQIIVSIVLISVAIVTTITSGLIMTRFLSSYKPHNIIIVRIGEPTIDVIPTSQGIHIHVSHKLMNLGDEISIFALYTQILLKGTTGKSILLSCRYVAPGSLLLNPQYPLSLPPTDMPVLLPGEVISITSVCSINRTDIINLFTSSWSSDLVEANTYYLYSRIFYIQYYKAVGVGYASDIILY</sequence>
<proteinExistence type="predicted"/>
<name>A0A7C4D2Z8_9CREN</name>
<dbReference type="AlphaFoldDB" id="A0A7C4D2Z8"/>
<protein>
    <submittedName>
        <fullName evidence="2">Uncharacterized protein</fullName>
    </submittedName>
</protein>
<organism evidence="2">
    <name type="scientific">Ignisphaera aggregans</name>
    <dbReference type="NCBI Taxonomy" id="334771"/>
    <lineage>
        <taxon>Archaea</taxon>
        <taxon>Thermoproteota</taxon>
        <taxon>Thermoprotei</taxon>
        <taxon>Desulfurococcales</taxon>
        <taxon>Desulfurococcaceae</taxon>
        <taxon>Ignisphaera</taxon>
    </lineage>
</organism>